<accession>A0ABX0TTM4</accession>
<evidence type="ECO:0000313" key="2">
    <source>
        <dbReference type="Proteomes" id="UP000727456"/>
    </source>
</evidence>
<name>A0ABX0TTM4_9SPHN</name>
<keyword evidence="2" id="KW-1185">Reference proteome</keyword>
<evidence type="ECO:0000313" key="1">
    <source>
        <dbReference type="EMBL" id="NIJ08873.1"/>
    </source>
</evidence>
<reference evidence="1 2" key="1">
    <citation type="submission" date="2020-03" db="EMBL/GenBank/DDBJ databases">
        <title>Genomic Encyclopedia of Type Strains, Phase III (KMG-III): the genomes of soil and plant-associated and newly described type strains.</title>
        <authorList>
            <person name="Whitman W."/>
        </authorList>
    </citation>
    <scope>NUCLEOTIDE SEQUENCE [LARGE SCALE GENOMIC DNA]</scope>
    <source>
        <strain evidence="1 2">CECT 8804</strain>
    </source>
</reference>
<dbReference type="EMBL" id="JAAOZC010000006">
    <property type="protein sequence ID" value="NIJ08873.1"/>
    <property type="molecule type" value="Genomic_DNA"/>
</dbReference>
<organism evidence="1 2">
    <name type="scientific">Sphingomonas vulcanisoli</name>
    <dbReference type="NCBI Taxonomy" id="1658060"/>
    <lineage>
        <taxon>Bacteria</taxon>
        <taxon>Pseudomonadati</taxon>
        <taxon>Pseudomonadota</taxon>
        <taxon>Alphaproteobacteria</taxon>
        <taxon>Sphingomonadales</taxon>
        <taxon>Sphingomonadaceae</taxon>
        <taxon>Sphingomonas</taxon>
    </lineage>
</organism>
<comment type="caution">
    <text evidence="1">The sequence shown here is derived from an EMBL/GenBank/DDBJ whole genome shotgun (WGS) entry which is preliminary data.</text>
</comment>
<sequence>MHEHILAAVIADDEAEALLGVEELHGAGAFADHLRGHAAAATGAAEAATTAAATETAAAATAEAIAAATAAAEAITAATETAAATAAEAITAAAETATAEAATEVTAAETAAIFAEAVPLVPTTALTAPPSIKTHAAEFFPTCRPNHFAAPGGGRAAGASA</sequence>
<dbReference type="Proteomes" id="UP000727456">
    <property type="component" value="Unassembled WGS sequence"/>
</dbReference>
<proteinExistence type="predicted"/>
<protein>
    <submittedName>
        <fullName evidence="1">Uncharacterized protein</fullName>
    </submittedName>
</protein>
<gene>
    <name evidence="1" type="ORF">FHS31_002497</name>
</gene>